<feature type="non-terminal residue" evidence="1">
    <location>
        <position position="1"/>
    </location>
</feature>
<gene>
    <name evidence="1" type="ORF">DEA37_0011398</name>
</gene>
<proteinExistence type="predicted"/>
<organism evidence="1 2">
    <name type="scientific">Paragonimus westermani</name>
    <dbReference type="NCBI Taxonomy" id="34504"/>
    <lineage>
        <taxon>Eukaryota</taxon>
        <taxon>Metazoa</taxon>
        <taxon>Spiralia</taxon>
        <taxon>Lophotrochozoa</taxon>
        <taxon>Platyhelminthes</taxon>
        <taxon>Trematoda</taxon>
        <taxon>Digenea</taxon>
        <taxon>Plagiorchiida</taxon>
        <taxon>Troglotremata</taxon>
        <taxon>Troglotrematidae</taxon>
        <taxon>Paragonimus</taxon>
    </lineage>
</organism>
<accession>A0A5J4N6U5</accession>
<sequence length="56" mass="6374">PFTVIYPPTTNWHQVVPKMSSRGIDLLQQLVVCNPANRISADQALRHAYFENMAPH</sequence>
<reference evidence="1 2" key="1">
    <citation type="journal article" date="2019" name="Gigascience">
        <title>Whole-genome sequence of the oriental lung fluke Paragonimus westermani.</title>
        <authorList>
            <person name="Oey H."/>
            <person name="Zakrzewski M."/>
            <person name="Narain K."/>
            <person name="Devi K.R."/>
            <person name="Agatsuma T."/>
            <person name="Nawaratna S."/>
            <person name="Gobert G.N."/>
            <person name="Jones M.K."/>
            <person name="Ragan M.A."/>
            <person name="McManus D.P."/>
            <person name="Krause L."/>
        </authorList>
    </citation>
    <scope>NUCLEOTIDE SEQUENCE [LARGE SCALE GENOMIC DNA]</scope>
    <source>
        <strain evidence="1 2">IND2009</strain>
    </source>
</reference>
<dbReference type="Gene3D" id="1.10.510.10">
    <property type="entry name" value="Transferase(Phosphotransferase) domain 1"/>
    <property type="match status" value="1"/>
</dbReference>
<dbReference type="InterPro" id="IPR011009">
    <property type="entry name" value="Kinase-like_dom_sf"/>
</dbReference>
<comment type="caution">
    <text evidence="1">The sequence shown here is derived from an EMBL/GenBank/DDBJ whole genome shotgun (WGS) entry which is preliminary data.</text>
</comment>
<dbReference type="AlphaFoldDB" id="A0A5J4N6U5"/>
<dbReference type="SUPFAM" id="SSF56112">
    <property type="entry name" value="Protein kinase-like (PK-like)"/>
    <property type="match status" value="1"/>
</dbReference>
<evidence type="ECO:0000313" key="1">
    <source>
        <dbReference type="EMBL" id="KAA3671255.1"/>
    </source>
</evidence>
<protein>
    <submittedName>
        <fullName evidence="1">Uncharacterized protein</fullName>
    </submittedName>
</protein>
<evidence type="ECO:0000313" key="2">
    <source>
        <dbReference type="Proteomes" id="UP000324629"/>
    </source>
</evidence>
<dbReference type="Proteomes" id="UP000324629">
    <property type="component" value="Unassembled WGS sequence"/>
</dbReference>
<keyword evidence="2" id="KW-1185">Reference proteome</keyword>
<dbReference type="EMBL" id="QNGE01006878">
    <property type="protein sequence ID" value="KAA3671255.1"/>
    <property type="molecule type" value="Genomic_DNA"/>
</dbReference>
<name>A0A5J4N6U5_9TREM</name>